<organism evidence="2 3">
    <name type="scientific">Aliiruegeria lutimaris</name>
    <dbReference type="NCBI Taxonomy" id="571298"/>
    <lineage>
        <taxon>Bacteria</taxon>
        <taxon>Pseudomonadati</taxon>
        <taxon>Pseudomonadota</taxon>
        <taxon>Alphaproteobacteria</taxon>
        <taxon>Rhodobacterales</taxon>
        <taxon>Roseobacteraceae</taxon>
        <taxon>Aliiruegeria</taxon>
    </lineage>
</organism>
<evidence type="ECO:0000313" key="3">
    <source>
        <dbReference type="Proteomes" id="UP000199382"/>
    </source>
</evidence>
<dbReference type="OrthoDB" id="9795306at2"/>
<keyword evidence="3" id="KW-1185">Reference proteome</keyword>
<dbReference type="CDD" id="cd06588">
    <property type="entry name" value="PhnB_like"/>
    <property type="match status" value="1"/>
</dbReference>
<dbReference type="EMBL" id="FNEK01000070">
    <property type="protein sequence ID" value="SDL15815.1"/>
    <property type="molecule type" value="Genomic_DNA"/>
</dbReference>
<accession>A0A1G9HSM5</accession>
<dbReference type="RefSeq" id="WP_093162727.1">
    <property type="nucleotide sequence ID" value="NZ_FNEK01000070.1"/>
</dbReference>
<dbReference type="SUPFAM" id="SSF54593">
    <property type="entry name" value="Glyoxalase/Bleomycin resistance protein/Dihydroxybiphenyl dioxygenase"/>
    <property type="match status" value="1"/>
</dbReference>
<name>A0A1G9HSM5_9RHOB</name>
<proteinExistence type="predicted"/>
<dbReference type="InterPro" id="IPR028973">
    <property type="entry name" value="PhnB-like"/>
</dbReference>
<gene>
    <name evidence="2" type="ORF">SAMN04488026_107010</name>
</gene>
<dbReference type="STRING" id="571298.SAMN04488026_107010"/>
<dbReference type="Gene3D" id="3.10.180.10">
    <property type="entry name" value="2,3-Dihydroxybiphenyl 1,2-Dioxygenase, domain 1"/>
    <property type="match status" value="1"/>
</dbReference>
<protein>
    <submittedName>
        <fullName evidence="2">PhnB protein</fullName>
    </submittedName>
</protein>
<dbReference type="AlphaFoldDB" id="A0A1G9HSM5"/>
<dbReference type="Pfam" id="PF06983">
    <property type="entry name" value="3-dmu-9_3-mt"/>
    <property type="match status" value="1"/>
</dbReference>
<dbReference type="PANTHER" id="PTHR33990">
    <property type="entry name" value="PROTEIN YJDN-RELATED"/>
    <property type="match status" value="1"/>
</dbReference>
<dbReference type="InterPro" id="IPR029068">
    <property type="entry name" value="Glyas_Bleomycin-R_OHBP_Dase"/>
</dbReference>
<feature type="domain" description="PhnB-like" evidence="1">
    <location>
        <begin position="6"/>
        <end position="128"/>
    </location>
</feature>
<reference evidence="2 3" key="1">
    <citation type="submission" date="2016-10" db="EMBL/GenBank/DDBJ databases">
        <authorList>
            <person name="de Groot N.N."/>
        </authorList>
    </citation>
    <scope>NUCLEOTIDE SEQUENCE [LARGE SCALE GENOMIC DNA]</scope>
    <source>
        <strain evidence="2 3">DSM 25294</strain>
    </source>
</reference>
<dbReference type="PANTHER" id="PTHR33990:SF1">
    <property type="entry name" value="PROTEIN YJDN"/>
    <property type="match status" value="1"/>
</dbReference>
<evidence type="ECO:0000313" key="2">
    <source>
        <dbReference type="EMBL" id="SDL15815.1"/>
    </source>
</evidence>
<dbReference type="Proteomes" id="UP000199382">
    <property type="component" value="Unassembled WGS sequence"/>
</dbReference>
<evidence type="ECO:0000259" key="1">
    <source>
        <dbReference type="Pfam" id="PF06983"/>
    </source>
</evidence>
<sequence length="137" mass="14747">MNPTVYVTFKDGECREAMAFYAELFGGEVVAMMTFAEGPMEMPPEKADWVMHSTVTIPGGALMGCDDMGQYEPMAGCSISLDAPDLEKGRAIFAALAAGGKVTMPFGETFFSPGFGTVRDRFGINWMVGVYEEMPAG</sequence>